<reference evidence="7" key="1">
    <citation type="submission" date="2012-01" db="EMBL/GenBank/DDBJ databases">
        <title>The Genome Sequence of Oreochromis niloticus (Nile Tilapia).</title>
        <authorList>
            <consortium name="Broad Institute Genome Assembly Team"/>
            <consortium name="Broad Institute Sequencing Platform"/>
            <person name="Di Palma F."/>
            <person name="Johnson J."/>
            <person name="Lander E.S."/>
            <person name="Lindblad-Toh K."/>
        </authorList>
    </citation>
    <scope>NUCLEOTIDE SEQUENCE [LARGE SCALE GENOMIC DNA]</scope>
</reference>
<dbReference type="InterPro" id="IPR050671">
    <property type="entry name" value="CD300_family_receptors"/>
</dbReference>
<keyword evidence="7" id="KW-1185">Reference proteome</keyword>
<dbReference type="Proteomes" id="UP000005207">
    <property type="component" value="Linkage group LG3"/>
</dbReference>
<dbReference type="InterPro" id="IPR003599">
    <property type="entry name" value="Ig_sub"/>
</dbReference>
<organism evidence="6 7">
    <name type="scientific">Oreochromis niloticus</name>
    <name type="common">Nile tilapia</name>
    <name type="synonym">Tilapia nilotica</name>
    <dbReference type="NCBI Taxonomy" id="8128"/>
    <lineage>
        <taxon>Eukaryota</taxon>
        <taxon>Metazoa</taxon>
        <taxon>Chordata</taxon>
        <taxon>Craniata</taxon>
        <taxon>Vertebrata</taxon>
        <taxon>Euteleostomi</taxon>
        <taxon>Actinopterygii</taxon>
        <taxon>Neopterygii</taxon>
        <taxon>Teleostei</taxon>
        <taxon>Neoteleostei</taxon>
        <taxon>Acanthomorphata</taxon>
        <taxon>Ovalentaria</taxon>
        <taxon>Cichlomorphae</taxon>
        <taxon>Cichliformes</taxon>
        <taxon>Cichlidae</taxon>
        <taxon>African cichlids</taxon>
        <taxon>Pseudocrenilabrinae</taxon>
        <taxon>Oreochromini</taxon>
        <taxon>Oreochromis</taxon>
    </lineage>
</organism>
<dbReference type="PANTHER" id="PTHR11860:SF87">
    <property type="entry name" value="CMRF35-LIKE MOLECULE 8"/>
    <property type="match status" value="1"/>
</dbReference>
<dbReference type="InterPro" id="IPR007110">
    <property type="entry name" value="Ig-like_dom"/>
</dbReference>
<keyword evidence="4" id="KW-0732">Signal</keyword>
<dbReference type="InterPro" id="IPR013106">
    <property type="entry name" value="Ig_V-set"/>
</dbReference>
<dbReference type="AlphaFoldDB" id="A0A669AWX1"/>
<evidence type="ECO:0000256" key="1">
    <source>
        <dbReference type="ARBA" id="ARBA00004370"/>
    </source>
</evidence>
<dbReference type="Gene3D" id="2.60.40.10">
    <property type="entry name" value="Immunoglobulins"/>
    <property type="match status" value="2"/>
</dbReference>
<evidence type="ECO:0000256" key="3">
    <source>
        <dbReference type="ARBA" id="ARBA00023136"/>
    </source>
</evidence>
<dbReference type="Pfam" id="PF07686">
    <property type="entry name" value="V-set"/>
    <property type="match status" value="2"/>
</dbReference>
<dbReference type="InterPro" id="IPR013783">
    <property type="entry name" value="Ig-like_fold"/>
</dbReference>
<dbReference type="GO" id="GO:0004888">
    <property type="term" value="F:transmembrane signaling receptor activity"/>
    <property type="evidence" value="ECO:0007669"/>
    <property type="project" value="TreeGrafter"/>
</dbReference>
<dbReference type="Ensembl" id="ENSONIT00000081272.1">
    <property type="protein sequence ID" value="ENSONIP00000071518.1"/>
    <property type="gene ID" value="ENSONIG00000042682.1"/>
</dbReference>
<keyword evidence="3" id="KW-0472">Membrane</keyword>
<feature type="signal peptide" evidence="4">
    <location>
        <begin position="1"/>
        <end position="20"/>
    </location>
</feature>
<dbReference type="GeneTree" id="ENSGT00950000182977"/>
<dbReference type="SUPFAM" id="SSF48726">
    <property type="entry name" value="Immunoglobulin"/>
    <property type="match status" value="2"/>
</dbReference>
<comment type="subcellular location">
    <subcellularLocation>
        <location evidence="1">Membrane</location>
    </subcellularLocation>
</comment>
<sequence>MQRLFILTLSLIPWIPAVLCWVSTKKEFTGPEGGSLTVECRYGSHYDKHVKYWCHGWTTTFCEILARTDETSSANQDKVSISDDRGKYMFTVTMKNLKETDSGWYSCGVIIGNEWQADDIANTEVKVFHGVRVVNRIVSGEEGSSLTVQCLYTLRLRLSEKKWCRRGDASSCLSTGSKGSYEDASVAISDDITGAFNVTLKKLQMSDAGGYLCSAGQQQVDVQVQVRPHGSTKTEPVTTPPTPSQPWYHYRYMLESIVGCSSLLLLVGLAVLARKILRKKASSRFKETEEIFPDNPKGMRNLQRSKEHIIKIDNKEENCTVVSRSEEADRAVVCVVDPEKASSRFKETEEIFPDNPKGMRDLQRSKEHIIKIDNKEKASSRFKETEEIFPDNRRGMRDLQQSKEHMIKIDNKGTINLLTY</sequence>
<feature type="domain" description="Ig-like" evidence="5">
    <location>
        <begin position="16"/>
        <end position="109"/>
    </location>
</feature>
<dbReference type="PANTHER" id="PTHR11860">
    <property type="entry name" value="POLYMERIC-IMMUNOGLOBULIN RECEPTOR"/>
    <property type="match status" value="1"/>
</dbReference>
<evidence type="ECO:0000256" key="4">
    <source>
        <dbReference type="SAM" id="SignalP"/>
    </source>
</evidence>
<dbReference type="InterPro" id="IPR036179">
    <property type="entry name" value="Ig-like_dom_sf"/>
</dbReference>
<name>A0A669AWX1_ORENI</name>
<dbReference type="PROSITE" id="PS50835">
    <property type="entry name" value="IG_LIKE"/>
    <property type="match status" value="2"/>
</dbReference>
<proteinExistence type="predicted"/>
<keyword evidence="2" id="KW-0812">Transmembrane</keyword>
<dbReference type="SMART" id="SM00409">
    <property type="entry name" value="IG"/>
    <property type="match status" value="2"/>
</dbReference>
<protein>
    <submittedName>
        <fullName evidence="6">Polymeric immunoglobulin receptor</fullName>
    </submittedName>
</protein>
<accession>A0A669AWX1</accession>
<reference evidence="6" key="2">
    <citation type="submission" date="2025-05" db="UniProtKB">
        <authorList>
            <consortium name="Ensembl"/>
        </authorList>
    </citation>
    <scope>IDENTIFICATION</scope>
</reference>
<dbReference type="Ensembl" id="ENSONIT00000086617.1">
    <property type="protein sequence ID" value="ENSONIP00000026782.1"/>
    <property type="gene ID" value="ENSONIG00000042682.1"/>
</dbReference>
<evidence type="ECO:0000313" key="7">
    <source>
        <dbReference type="Proteomes" id="UP000005207"/>
    </source>
</evidence>
<evidence type="ECO:0000259" key="5">
    <source>
        <dbReference type="PROSITE" id="PS50835"/>
    </source>
</evidence>
<gene>
    <name evidence="6" type="primary">LOC102079294</name>
</gene>
<feature type="domain" description="Ig-like" evidence="5">
    <location>
        <begin position="142"/>
        <end position="223"/>
    </location>
</feature>
<dbReference type="GO" id="GO:0005886">
    <property type="term" value="C:plasma membrane"/>
    <property type="evidence" value="ECO:0007669"/>
    <property type="project" value="TreeGrafter"/>
</dbReference>
<feature type="chain" id="PRO_5044624864" evidence="4">
    <location>
        <begin position="21"/>
        <end position="420"/>
    </location>
</feature>
<evidence type="ECO:0000256" key="2">
    <source>
        <dbReference type="ARBA" id="ARBA00022692"/>
    </source>
</evidence>
<evidence type="ECO:0000313" key="6">
    <source>
        <dbReference type="Ensembl" id="ENSONIP00000026782.1"/>
    </source>
</evidence>